<dbReference type="eggNOG" id="COG1082">
    <property type="taxonomic scope" value="Bacteria"/>
</dbReference>
<comment type="cofactor">
    <cofactor evidence="1">
        <name>a divalent metal cation</name>
        <dbReference type="ChEBI" id="CHEBI:60240"/>
    </cofactor>
</comment>
<dbReference type="GO" id="GO:0051213">
    <property type="term" value="F:dioxygenase activity"/>
    <property type="evidence" value="ECO:0007669"/>
    <property type="project" value="UniProtKB-KW"/>
</dbReference>
<dbReference type="PANTHER" id="PTHR12110:SF21">
    <property type="entry name" value="XYLOSE ISOMERASE-LIKE TIM BARREL DOMAIN-CONTAINING PROTEIN"/>
    <property type="match status" value="1"/>
</dbReference>
<dbReference type="InterPro" id="IPR004360">
    <property type="entry name" value="Glyas_Fos-R_dOase_dom"/>
</dbReference>
<feature type="binding site" evidence="1">
    <location>
        <position position="174"/>
    </location>
    <ligand>
        <name>a divalent metal cation</name>
        <dbReference type="ChEBI" id="CHEBI:60240"/>
        <note>catalytic</note>
    </ligand>
</feature>
<proteinExistence type="inferred from homology"/>
<keyword evidence="1" id="KW-0479">Metal-binding</keyword>
<dbReference type="Gene3D" id="3.20.20.150">
    <property type="entry name" value="Divalent-metal-dependent TIM barrel enzymes"/>
    <property type="match status" value="1"/>
</dbReference>
<dbReference type="PANTHER" id="PTHR12110">
    <property type="entry name" value="HYDROXYPYRUVATE ISOMERASE"/>
    <property type="match status" value="1"/>
</dbReference>
<dbReference type="eggNOG" id="COG3185">
    <property type="taxonomic scope" value="Bacteria"/>
</dbReference>
<evidence type="ECO:0000256" key="1">
    <source>
        <dbReference type="HAMAP-Rule" id="MF_02238"/>
    </source>
</evidence>
<keyword evidence="3" id="KW-0670">Pyruvate</keyword>
<dbReference type="Pfam" id="PF14696">
    <property type="entry name" value="Glyoxalase_5"/>
    <property type="match status" value="1"/>
</dbReference>
<evidence type="ECO:0000259" key="2">
    <source>
        <dbReference type="PROSITE" id="PS51819"/>
    </source>
</evidence>
<evidence type="ECO:0000313" key="3">
    <source>
        <dbReference type="EMBL" id="CDZ87010.1"/>
    </source>
</evidence>
<protein>
    <recommendedName>
        <fullName evidence="1">3-dehydroshikimate dehydratase</fullName>
        <shortName evidence="1">DSD</shortName>
        <ecNumber evidence="1">4.2.1.118</ecNumber>
    </recommendedName>
</protein>
<dbReference type="GO" id="GO:0046565">
    <property type="term" value="F:3-dehydroshikimate dehydratase activity"/>
    <property type="evidence" value="ECO:0007669"/>
    <property type="project" value="UniProtKB-UniRule"/>
</dbReference>
<reference evidence="3 4" key="1">
    <citation type="journal article" date="2014" name="Genome Announc.">
        <title>Draft Genome Sequence of Propane- and Butane-Oxidizing Actinobacterium Rhodococcus ruber IEGM 231.</title>
        <authorList>
            <person name="Ivshina I.B."/>
            <person name="Kuyukina M.S."/>
            <person name="Krivoruchko A.V."/>
            <person name="Barbe V."/>
            <person name="Fischer C."/>
        </authorList>
    </citation>
    <scope>NUCLEOTIDE SEQUENCE [LARGE SCALE GENOMIC DNA]</scope>
</reference>
<dbReference type="Proteomes" id="UP000042997">
    <property type="component" value="Unassembled WGS sequence"/>
</dbReference>
<dbReference type="GO" id="GO:0046279">
    <property type="term" value="P:3,4-dihydroxybenzoate biosynthetic process"/>
    <property type="evidence" value="ECO:0007669"/>
    <property type="project" value="UniProtKB-UniRule"/>
</dbReference>
<dbReference type="Gene3D" id="3.10.180.10">
    <property type="entry name" value="2,3-Dihydroxybiphenyl 1,2-Dioxygenase, domain 1"/>
    <property type="match status" value="2"/>
</dbReference>
<comment type="function">
    <text evidence="1">Catalyzes the conversion of 3-dehydroshikimate to protocatechuate (3,4-dihydroxybenzoate), a common intermediate of quinate and shikimate degradation pathways.</text>
</comment>
<comment type="caution">
    <text evidence="1">Lacks conserved residue(s) required for the propagation of feature annotation.</text>
</comment>
<comment type="pathway">
    <text evidence="1">Aromatic compound metabolism; 3,4-dihydroxybenzoate biosynthesis.</text>
</comment>
<feature type="binding site" evidence="1">
    <location>
        <position position="248"/>
    </location>
    <ligand>
        <name>a divalent metal cation</name>
        <dbReference type="ChEBI" id="CHEBI:60240"/>
        <note>catalytic</note>
    </ligand>
</feature>
<dbReference type="InterPro" id="IPR037523">
    <property type="entry name" value="VOC_core"/>
</dbReference>
<dbReference type="GO" id="GO:0046872">
    <property type="term" value="F:metal ion binding"/>
    <property type="evidence" value="ECO:0007669"/>
    <property type="project" value="UniProtKB-UniRule"/>
</dbReference>
<dbReference type="Pfam" id="PF01261">
    <property type="entry name" value="AP_endonuc_2"/>
    <property type="match status" value="1"/>
</dbReference>
<dbReference type="HAMAP" id="MF_02238">
    <property type="entry name" value="DSD"/>
    <property type="match status" value="1"/>
</dbReference>
<evidence type="ECO:0000313" key="4">
    <source>
        <dbReference type="Proteomes" id="UP000042997"/>
    </source>
</evidence>
<dbReference type="EC" id="4.2.1.118" evidence="1"/>
<feature type="domain" description="VOC" evidence="2">
    <location>
        <begin position="431"/>
        <end position="572"/>
    </location>
</feature>
<accession>A0A098BFJ0</accession>
<sequence length="609" mass="66067">MTHPRPGTKRAKAIATVCLSGTLEDKLVAAAHAGFDGIELFEPDLLGSPLTPAGVRERCAELGLSIPLYQPFRDFEAVPAEIHARNMRRARHKFDVMEQLGTDLVLVCSSVSPHTVDDVDLAAAQLRELADAAAQRGLRIAFEALAWGRHVNTWQRSWEIVRRADHPALGLCLDSFHIFSRTKDVAGIADIPGEKIFFLQLSDAPEMDMNVLQWSRHYRVFPGEGEFDLAGLVGHVLAAGYTGPLSLEVFNDVFRQSAPVPTATDAMRSLLDLELRLDGDPDPVQVRGHAFTEIGTPPTAAEPVRAALASLGFTHSGRHHSKPVELWEQGDARVLVNTSNPAHSAAEGAAVTALGIEVADVGAVTRHAHELLAPQLARVVGPGEAPLSAVVSPDGTALFLSSGDYGTADWRNDFRPTGTTPSTAVGVRCTEYVELTQAYDRFDEATLFYRSVLGLTDAESAEYAGPFGLVRSRVLAADGFEVGLVAPVLRRGEWAPGVRHPQHIAFGVDDAVESARALRDSGAPVLEIPRNYYDDLDARLAPDPELLAALREYNVLYDRDEDGGELFQVFTKVVSARVFFELVQRRGGYRGHGTVNAPIRMAAHAAARR</sequence>
<dbReference type="AlphaFoldDB" id="A0A098BFJ0"/>
<dbReference type="InterPro" id="IPR029068">
    <property type="entry name" value="Glyas_Bleomycin-R_OHBP_Dase"/>
</dbReference>
<keyword evidence="1" id="KW-0456">Lyase</keyword>
<feature type="binding site" evidence="1">
    <location>
        <position position="200"/>
    </location>
    <ligand>
        <name>a divalent metal cation</name>
        <dbReference type="ChEBI" id="CHEBI:60240"/>
        <note>catalytic</note>
    </ligand>
</feature>
<dbReference type="InterPro" id="IPR013022">
    <property type="entry name" value="Xyl_isomerase-like_TIM-brl"/>
</dbReference>
<gene>
    <name evidence="3" type="ORF">RHRU231_190034</name>
</gene>
<comment type="similarity">
    <text evidence="1">Belongs to the bacterial two-domain DSD family.</text>
</comment>
<keyword evidence="3" id="KW-0223">Dioxygenase</keyword>
<dbReference type="RefSeq" id="WP_040269907.1">
    <property type="nucleotide sequence ID" value="NZ_JAINZV010000003.1"/>
</dbReference>
<dbReference type="InterPro" id="IPR050312">
    <property type="entry name" value="IolE/XylAMocC-like"/>
</dbReference>
<dbReference type="InterPro" id="IPR043700">
    <property type="entry name" value="DSD"/>
</dbReference>
<dbReference type="UniPathway" id="UPA00088"/>
<dbReference type="SUPFAM" id="SSF54593">
    <property type="entry name" value="Glyoxalase/Bleomycin resistance protein/Dihydroxybiphenyl dioxygenase"/>
    <property type="match status" value="1"/>
</dbReference>
<comment type="catalytic activity">
    <reaction evidence="1">
        <text>3-dehydroshikimate = 3,4-dihydroxybenzoate + H2O</text>
        <dbReference type="Rhea" id="RHEA:24848"/>
        <dbReference type="ChEBI" id="CHEBI:15377"/>
        <dbReference type="ChEBI" id="CHEBI:16630"/>
        <dbReference type="ChEBI" id="CHEBI:36241"/>
        <dbReference type="EC" id="4.2.1.118"/>
    </reaction>
</comment>
<dbReference type="Pfam" id="PF00903">
    <property type="entry name" value="Glyoxalase"/>
    <property type="match status" value="1"/>
</dbReference>
<dbReference type="SUPFAM" id="SSF51658">
    <property type="entry name" value="Xylose isomerase-like"/>
    <property type="match status" value="1"/>
</dbReference>
<dbReference type="InterPro" id="IPR036237">
    <property type="entry name" value="Xyl_isomerase-like_sf"/>
</dbReference>
<name>A0A098BFJ0_9NOCA</name>
<feature type="binding site" evidence="1">
    <location>
        <position position="143"/>
    </location>
    <ligand>
        <name>a divalent metal cation</name>
        <dbReference type="ChEBI" id="CHEBI:60240"/>
        <note>catalytic</note>
    </ligand>
</feature>
<dbReference type="EMBL" id="CCSD01000027">
    <property type="protein sequence ID" value="CDZ87010.1"/>
    <property type="molecule type" value="Genomic_DNA"/>
</dbReference>
<dbReference type="PROSITE" id="PS51819">
    <property type="entry name" value="VOC"/>
    <property type="match status" value="1"/>
</dbReference>
<keyword evidence="3" id="KW-0560">Oxidoreductase</keyword>
<dbReference type="OrthoDB" id="9780241at2"/>
<organism evidence="3 4">
    <name type="scientific">Rhodococcus ruber</name>
    <dbReference type="NCBI Taxonomy" id="1830"/>
    <lineage>
        <taxon>Bacteria</taxon>
        <taxon>Bacillati</taxon>
        <taxon>Actinomycetota</taxon>
        <taxon>Actinomycetes</taxon>
        <taxon>Mycobacteriales</taxon>
        <taxon>Nocardiaceae</taxon>
        <taxon>Rhodococcus</taxon>
    </lineage>
</organism>